<accession>A0AAW0EME2</accession>
<organism evidence="9 10">
    <name type="scientific">Novymonas esmeraldas</name>
    <dbReference type="NCBI Taxonomy" id="1808958"/>
    <lineage>
        <taxon>Eukaryota</taxon>
        <taxon>Discoba</taxon>
        <taxon>Euglenozoa</taxon>
        <taxon>Kinetoplastea</taxon>
        <taxon>Metakinetoplastina</taxon>
        <taxon>Trypanosomatida</taxon>
        <taxon>Trypanosomatidae</taxon>
        <taxon>Novymonas</taxon>
    </lineage>
</organism>
<feature type="region of interest" description="Disordered" evidence="7">
    <location>
        <begin position="376"/>
        <end position="399"/>
    </location>
</feature>
<dbReference type="PANTHER" id="PTHR47642:SF7">
    <property type="entry name" value="ATP-DEPENDENT DNA HELICASE PIF1"/>
    <property type="match status" value="1"/>
</dbReference>
<comment type="caution">
    <text evidence="9">The sequence shown here is derived from an EMBL/GenBank/DDBJ whole genome shotgun (WGS) entry which is preliminary data.</text>
</comment>
<feature type="compositionally biased region" description="Low complexity" evidence="7">
    <location>
        <begin position="212"/>
        <end position="224"/>
    </location>
</feature>
<evidence type="ECO:0000256" key="6">
    <source>
        <dbReference type="RuleBase" id="RU363044"/>
    </source>
</evidence>
<keyword evidence="6" id="KW-0547">Nucleotide-binding</keyword>
<dbReference type="GO" id="GO:0000723">
    <property type="term" value="P:telomere maintenance"/>
    <property type="evidence" value="ECO:0007669"/>
    <property type="project" value="InterPro"/>
</dbReference>
<evidence type="ECO:0000256" key="2">
    <source>
        <dbReference type="ARBA" id="ARBA00009781"/>
    </source>
</evidence>
<evidence type="ECO:0000259" key="8">
    <source>
        <dbReference type="Pfam" id="PF05970"/>
    </source>
</evidence>
<feature type="region of interest" description="Disordered" evidence="7">
    <location>
        <begin position="131"/>
        <end position="247"/>
    </location>
</feature>
<reference evidence="9 10" key="1">
    <citation type="journal article" date="2021" name="MBio">
        <title>A New Model Trypanosomatid, Novymonas esmeraldas: Genomic Perception of Its 'Candidatus Pandoraea novymonadis' Endosymbiont.</title>
        <authorList>
            <person name="Zakharova A."/>
            <person name="Saura A."/>
            <person name="Butenko A."/>
            <person name="Podesvova L."/>
            <person name="Warmusova S."/>
            <person name="Kostygov A.Y."/>
            <person name="Nenarokova A."/>
            <person name="Lukes J."/>
            <person name="Opperdoes F.R."/>
            <person name="Yurchenko V."/>
        </authorList>
    </citation>
    <scope>NUCLEOTIDE SEQUENCE [LARGE SCALE GENOMIC DNA]</scope>
    <source>
        <strain evidence="9 10">E262AT.01</strain>
    </source>
</reference>
<evidence type="ECO:0000256" key="1">
    <source>
        <dbReference type="ARBA" id="ARBA00001946"/>
    </source>
</evidence>
<keyword evidence="6 9" id="KW-0347">Helicase</keyword>
<proteinExistence type="inferred from homology"/>
<feature type="compositionally biased region" description="Acidic residues" evidence="7">
    <location>
        <begin position="172"/>
        <end position="181"/>
    </location>
</feature>
<evidence type="ECO:0000256" key="4">
    <source>
        <dbReference type="ARBA" id="ARBA00023172"/>
    </source>
</evidence>
<keyword evidence="6" id="KW-0234">DNA repair</keyword>
<gene>
    <name evidence="9" type="ORF">NESM_000412900</name>
</gene>
<dbReference type="GO" id="GO:0016787">
    <property type="term" value="F:hydrolase activity"/>
    <property type="evidence" value="ECO:0007669"/>
    <property type="project" value="UniProtKB-KW"/>
</dbReference>
<dbReference type="GO" id="GO:0006281">
    <property type="term" value="P:DNA repair"/>
    <property type="evidence" value="ECO:0007669"/>
    <property type="project" value="UniProtKB-KW"/>
</dbReference>
<keyword evidence="6" id="KW-0227">DNA damage</keyword>
<dbReference type="PANTHER" id="PTHR47642">
    <property type="entry name" value="ATP-DEPENDENT DNA HELICASE"/>
    <property type="match status" value="1"/>
</dbReference>
<feature type="domain" description="DNA helicase Pif1-like DEAD-box helicase" evidence="8">
    <location>
        <begin position="245"/>
        <end position="444"/>
    </location>
</feature>
<protein>
    <recommendedName>
        <fullName evidence="6">ATP-dependent DNA helicase</fullName>
        <ecNumber evidence="6">5.6.2.3</ecNumber>
    </recommendedName>
</protein>
<dbReference type="CDD" id="cd18809">
    <property type="entry name" value="SF1_C_RecD"/>
    <property type="match status" value="1"/>
</dbReference>
<dbReference type="Gene3D" id="3.40.50.300">
    <property type="entry name" value="P-loop containing nucleotide triphosphate hydrolases"/>
    <property type="match status" value="1"/>
</dbReference>
<keyword evidence="10" id="KW-1185">Reference proteome</keyword>
<comment type="similarity">
    <text evidence="2">Belongs to the helicase family. PIF1 subfamily.</text>
</comment>
<evidence type="ECO:0000313" key="9">
    <source>
        <dbReference type="EMBL" id="KAK7194910.1"/>
    </source>
</evidence>
<comment type="cofactor">
    <cofactor evidence="1 6">
        <name>Mg(2+)</name>
        <dbReference type="ChEBI" id="CHEBI:18420"/>
    </cofactor>
</comment>
<evidence type="ECO:0000313" key="10">
    <source>
        <dbReference type="Proteomes" id="UP001430356"/>
    </source>
</evidence>
<dbReference type="EMBL" id="JAECZO010000044">
    <property type="protein sequence ID" value="KAK7194910.1"/>
    <property type="molecule type" value="Genomic_DNA"/>
</dbReference>
<dbReference type="InterPro" id="IPR051055">
    <property type="entry name" value="PIF1_helicase"/>
</dbReference>
<dbReference type="GO" id="GO:0043139">
    <property type="term" value="F:5'-3' DNA helicase activity"/>
    <property type="evidence" value="ECO:0007669"/>
    <property type="project" value="UniProtKB-EC"/>
</dbReference>
<evidence type="ECO:0000256" key="5">
    <source>
        <dbReference type="ARBA" id="ARBA00048954"/>
    </source>
</evidence>
<feature type="region of interest" description="Disordered" evidence="7">
    <location>
        <begin position="699"/>
        <end position="730"/>
    </location>
</feature>
<dbReference type="Pfam" id="PF05970">
    <property type="entry name" value="PIF1"/>
    <property type="match status" value="1"/>
</dbReference>
<dbReference type="GO" id="GO:0006310">
    <property type="term" value="P:DNA recombination"/>
    <property type="evidence" value="ECO:0007669"/>
    <property type="project" value="UniProtKB-KW"/>
</dbReference>
<keyword evidence="6" id="KW-0378">Hydrolase</keyword>
<name>A0AAW0EME2_9TRYP</name>
<evidence type="ECO:0000256" key="7">
    <source>
        <dbReference type="SAM" id="MobiDB-lite"/>
    </source>
</evidence>
<dbReference type="SUPFAM" id="SSF52540">
    <property type="entry name" value="P-loop containing nucleoside triphosphate hydrolases"/>
    <property type="match status" value="2"/>
</dbReference>
<dbReference type="CDD" id="cd18037">
    <property type="entry name" value="DEXSc_Pif1_like"/>
    <property type="match status" value="1"/>
</dbReference>
<dbReference type="AlphaFoldDB" id="A0AAW0EME2"/>
<dbReference type="InterPro" id="IPR010285">
    <property type="entry name" value="DNA_helicase_pif1-like_DEAD"/>
</dbReference>
<sequence>MAAVAVRVPVPKLTVSAVHGKITVFAEDGERIGQWGGTGCFLSRQGGLGPCLVVRSSRHKAHEGTFFQLARLQRVVSTHVALGRLTVMVPHERRQCTVFIDTTDDLDALRMMAGVLQDRARWADMERNVASSSRKALRRGNSGDGGGGGGGGGRAALRDPSRAALSGRGAESDEDEDEDEESVHGGDAQRTRTHAAPAGPPLTTSAGSPAHTGTETNTGEAAAAQHSCPPPRAKAVAQPPSSWTREQHHALQLVRAGHNVFVSGAAGTGKTEWLRYVLEHVLSPAPSGTDAVDAGRVAVTAATGIAARLIGGHTVHAFAGIGRGEGDAEAVLQRVQSKPDAVRAWQRCEVLVVDEISMVSAHTFALLDRIGRVLRRPPHSSSSSSSSPRLAPGGGARAPHTVDRPFGGVQLLVVGDFLQLPPVSRGAGEEARPAFTAAAWRACAFRSVAFVEDHRHAGDRRFAECCAAVRRGECTPLVRTVLESCVGRELEERFGVEATTLLARRQDVDRYNAQRLQQLDSMAFQRYASEDYAAVPGTDMDSEVSLPAVLTLKAGAQVVLLASLPDAPHLANGNVGRVVGFVAQTRGPALPRVCFTTGAEVVVPAVTMEVYGRDGRLRLSRRQVPLQLAWALTVHRVQGMTLPMVRLALDKSFFESGQAYVALSRVRTAADLCLTALDLDVVTAWVSPEAREFYEVAGVASPPTGTRSGNSSSGGGGGGVLEKAAKGDAA</sequence>
<comment type="subunit">
    <text evidence="3">Monomer.</text>
</comment>
<keyword evidence="6" id="KW-0067">ATP-binding</keyword>
<evidence type="ECO:0000256" key="3">
    <source>
        <dbReference type="ARBA" id="ARBA00011245"/>
    </source>
</evidence>
<dbReference type="EC" id="5.6.2.3" evidence="6"/>
<dbReference type="GO" id="GO:0005524">
    <property type="term" value="F:ATP binding"/>
    <property type="evidence" value="ECO:0007669"/>
    <property type="project" value="UniProtKB-KW"/>
</dbReference>
<dbReference type="Proteomes" id="UP001430356">
    <property type="component" value="Unassembled WGS sequence"/>
</dbReference>
<keyword evidence="4 6" id="KW-0233">DNA recombination</keyword>
<dbReference type="InterPro" id="IPR027417">
    <property type="entry name" value="P-loop_NTPase"/>
</dbReference>
<feature type="compositionally biased region" description="Gly residues" evidence="7">
    <location>
        <begin position="142"/>
        <end position="154"/>
    </location>
</feature>
<comment type="catalytic activity">
    <reaction evidence="5 6">
        <text>ATP + H2O = ADP + phosphate + H(+)</text>
        <dbReference type="Rhea" id="RHEA:13065"/>
        <dbReference type="ChEBI" id="CHEBI:15377"/>
        <dbReference type="ChEBI" id="CHEBI:15378"/>
        <dbReference type="ChEBI" id="CHEBI:30616"/>
        <dbReference type="ChEBI" id="CHEBI:43474"/>
        <dbReference type="ChEBI" id="CHEBI:456216"/>
        <dbReference type="EC" id="5.6.2.3"/>
    </reaction>
</comment>